<dbReference type="InterPro" id="IPR051021">
    <property type="entry name" value="Mito_Ser/Thr_phosphatase"/>
</dbReference>
<evidence type="ECO:0000313" key="3">
    <source>
        <dbReference type="EMBL" id="CTP85094.1"/>
    </source>
</evidence>
<dbReference type="InterPro" id="IPR013078">
    <property type="entry name" value="His_Pase_superF_clade-1"/>
</dbReference>
<dbReference type="SMART" id="SM00855">
    <property type="entry name" value="PGAM"/>
    <property type="match status" value="1"/>
</dbReference>
<evidence type="ECO:0000256" key="1">
    <source>
        <dbReference type="ARBA" id="ARBA00022801"/>
    </source>
</evidence>
<name>A0A0K2ZLM0_9XANT</name>
<sequence length="164" mass="17931">MTIALREVILLRHAHAHAEPADTGQADVDRPLSPHGLAEAEAAGRWLLEQRLVPDRVLCSPARRARETLEAVLELTGYVEQRLEPRAYEATSGTLAALLDEHRDVERLLLVGHNPGLEQLAALMHSGQSGDYRGMPTASVVVLTVPQDAAIEPGVARLTAFWWP</sequence>
<dbReference type="SUPFAM" id="SSF53254">
    <property type="entry name" value="Phosphoglycerate mutase-like"/>
    <property type="match status" value="1"/>
</dbReference>
<accession>A0A0K2ZLM0</accession>
<proteinExistence type="predicted"/>
<reference evidence="3 4" key="1">
    <citation type="submission" date="2015-07" db="EMBL/GenBank/DDBJ databases">
        <authorList>
            <person name="Noorani M."/>
        </authorList>
    </citation>
    <scope>NUCLEOTIDE SEQUENCE [LARGE SCALE GENOMIC DNA]</scope>
    <source>
        <strain evidence="3">LMG728</strain>
    </source>
</reference>
<gene>
    <name evidence="3" type="ORF">XTPLMG728_0771</name>
</gene>
<protein>
    <recommendedName>
        <fullName evidence="5">Phosphoglycerate mutase</fullName>
    </recommendedName>
</protein>
<dbReference type="InterPro" id="IPR029033">
    <property type="entry name" value="His_PPase_superfam"/>
</dbReference>
<feature type="binding site" evidence="2">
    <location>
        <position position="64"/>
    </location>
    <ligand>
        <name>substrate</name>
    </ligand>
</feature>
<dbReference type="GO" id="GO:0016787">
    <property type="term" value="F:hydrolase activity"/>
    <property type="evidence" value="ECO:0007669"/>
    <property type="project" value="UniProtKB-KW"/>
</dbReference>
<keyword evidence="1" id="KW-0378">Hydrolase</keyword>
<evidence type="ECO:0008006" key="5">
    <source>
        <dbReference type="Google" id="ProtNLM"/>
    </source>
</evidence>
<dbReference type="Proteomes" id="UP000041247">
    <property type="component" value="Unassembled WGS sequence"/>
</dbReference>
<dbReference type="AlphaFoldDB" id="A0A0K2ZLM0"/>
<dbReference type="PANTHER" id="PTHR20935:SF1">
    <property type="entry name" value="SLL1549 PROTEIN"/>
    <property type="match status" value="1"/>
</dbReference>
<dbReference type="EMBL" id="CXOK01000021">
    <property type="protein sequence ID" value="CTP85094.1"/>
    <property type="molecule type" value="Genomic_DNA"/>
</dbReference>
<evidence type="ECO:0000313" key="4">
    <source>
        <dbReference type="Proteomes" id="UP000041247"/>
    </source>
</evidence>
<dbReference type="Gene3D" id="3.40.50.1240">
    <property type="entry name" value="Phosphoglycerate mutase-like"/>
    <property type="match status" value="1"/>
</dbReference>
<dbReference type="Pfam" id="PF00300">
    <property type="entry name" value="His_Phos_1"/>
    <property type="match status" value="1"/>
</dbReference>
<organism evidence="3 4">
    <name type="scientific">Xanthomonas graminis pv. poae</name>
    <dbReference type="NCBI Taxonomy" id="227946"/>
    <lineage>
        <taxon>Bacteria</taxon>
        <taxon>Pseudomonadati</taxon>
        <taxon>Pseudomonadota</taxon>
        <taxon>Gammaproteobacteria</taxon>
        <taxon>Lysobacterales</taxon>
        <taxon>Lysobacteraceae</taxon>
        <taxon>Xanthomonas</taxon>
        <taxon>Xanthomonas translucens group</taxon>
        <taxon>Xanthomonas graminis</taxon>
    </lineage>
</organism>
<dbReference type="CDD" id="cd07067">
    <property type="entry name" value="HP_PGM_like"/>
    <property type="match status" value="1"/>
</dbReference>
<evidence type="ECO:0000256" key="2">
    <source>
        <dbReference type="PIRSR" id="PIRSR613078-2"/>
    </source>
</evidence>
<dbReference type="PANTHER" id="PTHR20935">
    <property type="entry name" value="PHOSPHOGLYCERATE MUTASE-RELATED"/>
    <property type="match status" value="1"/>
</dbReference>